<sequence length="408" mass="46154">RMQGRRLARVIRYAWRDVPYYRSVLPEHSESSGGGALTDLGRFPIIDRSILADHWSEFRARDATRFTPRSRRTGGTFGRPLQILLDRRTRALRMAYDLVRMQWAGWTTGDRTAVLTVPLGYFGGGKIDYDSLYAVDVPRKTLLLNAARLDEQRLRDLSRVVGEHRPDSLRGFPSMLVLLARFLDAEKIRIRPRSVITGGELILDWQRRFLEDAFGCRVFDRYGMWESVAAASQCEQGGYHLLPGLGYVEILRNGRPCGPGEPGELVGTHLVNHSMPLIRYNMHDVAAWTGQMCPCGRETPTLSIIGGRGRDLLVTRSGYAVVPAGLLTRIVPSLPIEKLQFYQEKKGEVLVRIVPGRGYTPEHTRMLLHEIERHLGDSMSVSWECVEDIPRAASGKYQFVISQVPLEL</sequence>
<dbReference type="PANTHER" id="PTHR36932:SF1">
    <property type="entry name" value="CAPSULAR POLYSACCHARIDE BIOSYNTHESIS PROTEIN"/>
    <property type="match status" value="1"/>
</dbReference>
<dbReference type="EMBL" id="JAIOIU010000068">
    <property type="protein sequence ID" value="MBZ0159628.1"/>
    <property type="molecule type" value="Genomic_DNA"/>
</dbReference>
<dbReference type="SUPFAM" id="SSF56801">
    <property type="entry name" value="Acetyl-CoA synthetase-like"/>
    <property type="match status" value="1"/>
</dbReference>
<gene>
    <name evidence="1" type="ORF">K8G79_05780</name>
</gene>
<feature type="non-terminal residue" evidence="1">
    <location>
        <position position="1"/>
    </location>
</feature>
<dbReference type="PANTHER" id="PTHR36932">
    <property type="entry name" value="CAPSULAR POLYSACCHARIDE BIOSYNTHESIS PROTEIN"/>
    <property type="match status" value="1"/>
</dbReference>
<dbReference type="Gene3D" id="3.40.50.12780">
    <property type="entry name" value="N-terminal domain of ligase-like"/>
    <property type="match status" value="1"/>
</dbReference>
<evidence type="ECO:0000313" key="1">
    <source>
        <dbReference type="EMBL" id="MBZ0159628.1"/>
    </source>
</evidence>
<dbReference type="AlphaFoldDB" id="A0AAJ1EI88"/>
<protein>
    <recommendedName>
        <fullName evidence="3">Phenylacetate--CoA ligase family protein</fullName>
    </recommendedName>
</protein>
<proteinExistence type="predicted"/>
<organism evidence="1 2">
    <name type="scientific">Candidatus Methylomirabilis tolerans</name>
    <dbReference type="NCBI Taxonomy" id="3123416"/>
    <lineage>
        <taxon>Bacteria</taxon>
        <taxon>Candidatus Methylomirabilota</taxon>
        <taxon>Candidatus Methylomirabilia</taxon>
        <taxon>Candidatus Methylomirabilales</taxon>
        <taxon>Candidatus Methylomirabilaceae</taxon>
        <taxon>Candidatus Methylomirabilis</taxon>
    </lineage>
</organism>
<reference evidence="1 2" key="1">
    <citation type="journal article" date="2021" name="bioRxiv">
        <title>Unraveling nitrogen, sulfur and carbon metabolic pathways and microbial community transcriptional responses to substrate deprivation and toxicity stresses in a bioreactor mimicking anoxic brackish coastal sediment conditions.</title>
        <authorList>
            <person name="Martins P.D."/>
            <person name="Echeveste M.J."/>
            <person name="Arshad A."/>
            <person name="Kurth J."/>
            <person name="Ouboter H."/>
            <person name="Jetten M.S.M."/>
            <person name="Welte C.U."/>
        </authorList>
    </citation>
    <scope>NUCLEOTIDE SEQUENCE [LARGE SCALE GENOMIC DNA]</scope>
    <source>
        <strain evidence="1">MAG_38</strain>
    </source>
</reference>
<evidence type="ECO:0008006" key="3">
    <source>
        <dbReference type="Google" id="ProtNLM"/>
    </source>
</evidence>
<dbReference type="InterPro" id="IPR053158">
    <property type="entry name" value="CapK_Type1_Caps_Biosynth"/>
</dbReference>
<dbReference type="Proteomes" id="UP001197609">
    <property type="component" value="Unassembled WGS sequence"/>
</dbReference>
<accession>A0AAJ1EI88</accession>
<evidence type="ECO:0000313" key="2">
    <source>
        <dbReference type="Proteomes" id="UP001197609"/>
    </source>
</evidence>
<dbReference type="InterPro" id="IPR042099">
    <property type="entry name" value="ANL_N_sf"/>
</dbReference>
<name>A0AAJ1EI88_9BACT</name>
<comment type="caution">
    <text evidence="1">The sequence shown here is derived from an EMBL/GenBank/DDBJ whole genome shotgun (WGS) entry which is preliminary data.</text>
</comment>